<keyword evidence="10" id="KW-0812">Transmembrane</keyword>
<feature type="compositionally biased region" description="Low complexity" evidence="9">
    <location>
        <begin position="407"/>
        <end position="416"/>
    </location>
</feature>
<keyword evidence="8" id="KW-0902">Two-component regulatory system</keyword>
<evidence type="ECO:0000256" key="2">
    <source>
        <dbReference type="ARBA" id="ARBA00012438"/>
    </source>
</evidence>
<sequence>MRPLPIPPWARSALAGVAFLGAALLAMEGLHRAGWYPTRLDDYRVTAALVSLCIVVGQRLPYPLLVAVGVVVAWPWWTFDVLTVRLIPLVIAVYLACAGGRRVLAVLAVVAVPTFLAMFLPLRDVPIGDWPYALRAWRMWSTDADWSTIVLMGILLVACAFLGRATARRRRSELVLQRRNEELVRLRESDQARIASEERTAVAREVHDVVAHHMAAIVVRSQALVRVGVADQAEFAEYASWVAGTGQQALSEMRKVVRVLRAGGDGGTTDAPVSLRGALEDAVDRVRATGVRVDADLRVPETLGVMQDFAVLRVCQEALTNTLVHSDGSAVRISLAASPDRIRLEVLDDGGSGGSPRVPELAAGGAGIRGMRERAASIGGVLDAGPAEGGGWRVTLEAPREARVPTAGRPRSVAGSAGAGSAGAVGPVAAAPVPAPPAAAGQRAVAS</sequence>
<feature type="transmembrane region" description="Helical" evidence="10">
    <location>
        <begin position="43"/>
        <end position="62"/>
    </location>
</feature>
<dbReference type="Pfam" id="PF07730">
    <property type="entry name" value="HisKA_3"/>
    <property type="match status" value="1"/>
</dbReference>
<keyword evidence="4" id="KW-0808">Transferase</keyword>
<evidence type="ECO:0000256" key="10">
    <source>
        <dbReference type="SAM" id="Phobius"/>
    </source>
</evidence>
<feature type="region of interest" description="Disordered" evidence="9">
    <location>
        <begin position="398"/>
        <end position="447"/>
    </location>
</feature>
<comment type="caution">
    <text evidence="12">The sequence shown here is derived from an EMBL/GenBank/DDBJ whole genome shotgun (WGS) entry which is preliminary data.</text>
</comment>
<feature type="transmembrane region" description="Helical" evidence="10">
    <location>
        <begin position="146"/>
        <end position="163"/>
    </location>
</feature>
<feature type="compositionally biased region" description="Low complexity" evidence="9">
    <location>
        <begin position="424"/>
        <end position="447"/>
    </location>
</feature>
<dbReference type="Gene3D" id="3.30.565.10">
    <property type="entry name" value="Histidine kinase-like ATPase, C-terminal domain"/>
    <property type="match status" value="1"/>
</dbReference>
<name>A0ABX0TAM4_9MICO</name>
<feature type="transmembrane region" description="Helical" evidence="10">
    <location>
        <begin position="74"/>
        <end position="96"/>
    </location>
</feature>
<keyword evidence="5" id="KW-0547">Nucleotide-binding</keyword>
<feature type="domain" description="Signal transduction histidine kinase subgroup 3 dimerisation and phosphoacceptor" evidence="11">
    <location>
        <begin position="198"/>
        <end position="263"/>
    </location>
</feature>
<dbReference type="EMBL" id="JAAOYO010000002">
    <property type="protein sequence ID" value="NII40850.1"/>
    <property type="molecule type" value="Genomic_DNA"/>
</dbReference>
<evidence type="ECO:0000256" key="9">
    <source>
        <dbReference type="SAM" id="MobiDB-lite"/>
    </source>
</evidence>
<dbReference type="InterPro" id="IPR036890">
    <property type="entry name" value="HATPase_C_sf"/>
</dbReference>
<keyword evidence="6 12" id="KW-0418">Kinase</keyword>
<evidence type="ECO:0000259" key="11">
    <source>
        <dbReference type="Pfam" id="PF07730"/>
    </source>
</evidence>
<evidence type="ECO:0000256" key="5">
    <source>
        <dbReference type="ARBA" id="ARBA00022741"/>
    </source>
</evidence>
<evidence type="ECO:0000256" key="7">
    <source>
        <dbReference type="ARBA" id="ARBA00022840"/>
    </source>
</evidence>
<keyword evidence="7" id="KW-0067">ATP-binding</keyword>
<evidence type="ECO:0000256" key="4">
    <source>
        <dbReference type="ARBA" id="ARBA00022679"/>
    </source>
</evidence>
<dbReference type="RefSeq" id="WP_166779919.1">
    <property type="nucleotide sequence ID" value="NZ_JAAOYO010000002.1"/>
</dbReference>
<protein>
    <recommendedName>
        <fullName evidence="2">histidine kinase</fullName>
        <ecNumber evidence="2">2.7.13.3</ecNumber>
    </recommendedName>
</protein>
<keyword evidence="3" id="KW-0597">Phosphoprotein</keyword>
<dbReference type="Gene3D" id="1.20.5.1930">
    <property type="match status" value="1"/>
</dbReference>
<dbReference type="Proteomes" id="UP001318300">
    <property type="component" value="Unassembled WGS sequence"/>
</dbReference>
<dbReference type="GO" id="GO:0016301">
    <property type="term" value="F:kinase activity"/>
    <property type="evidence" value="ECO:0007669"/>
    <property type="project" value="UniProtKB-KW"/>
</dbReference>
<evidence type="ECO:0000313" key="13">
    <source>
        <dbReference type="Proteomes" id="UP001318300"/>
    </source>
</evidence>
<evidence type="ECO:0000256" key="6">
    <source>
        <dbReference type="ARBA" id="ARBA00022777"/>
    </source>
</evidence>
<dbReference type="CDD" id="cd16917">
    <property type="entry name" value="HATPase_UhpB-NarQ-NarX-like"/>
    <property type="match status" value="1"/>
</dbReference>
<dbReference type="SUPFAM" id="SSF55874">
    <property type="entry name" value="ATPase domain of HSP90 chaperone/DNA topoisomerase II/histidine kinase"/>
    <property type="match status" value="1"/>
</dbReference>
<evidence type="ECO:0000313" key="12">
    <source>
        <dbReference type="EMBL" id="NII40850.1"/>
    </source>
</evidence>
<keyword evidence="10" id="KW-0472">Membrane</keyword>
<gene>
    <name evidence="12" type="ORF">E9228_001486</name>
</gene>
<feature type="transmembrane region" description="Helical" evidence="10">
    <location>
        <begin position="12"/>
        <end position="31"/>
    </location>
</feature>
<dbReference type="InterPro" id="IPR050482">
    <property type="entry name" value="Sensor_HK_TwoCompSys"/>
</dbReference>
<organism evidence="12 13">
    <name type="scientific">Curtobacterium salicis</name>
    <dbReference type="NCBI Taxonomy" id="1779862"/>
    <lineage>
        <taxon>Bacteria</taxon>
        <taxon>Bacillati</taxon>
        <taxon>Actinomycetota</taxon>
        <taxon>Actinomycetes</taxon>
        <taxon>Micrococcales</taxon>
        <taxon>Microbacteriaceae</taxon>
        <taxon>Curtobacterium</taxon>
    </lineage>
</organism>
<reference evidence="12 13" key="1">
    <citation type="submission" date="2020-03" db="EMBL/GenBank/DDBJ databases">
        <title>Above-ground endophytic microbial communities from plants in different locations in the United States.</title>
        <authorList>
            <person name="Frank C."/>
        </authorList>
    </citation>
    <scope>NUCLEOTIDE SEQUENCE [LARGE SCALE GENOMIC DNA]</scope>
    <source>
        <strain evidence="12 13">WW7</strain>
    </source>
</reference>
<comment type="catalytic activity">
    <reaction evidence="1">
        <text>ATP + protein L-histidine = ADP + protein N-phospho-L-histidine.</text>
        <dbReference type="EC" id="2.7.13.3"/>
    </reaction>
</comment>
<evidence type="ECO:0000256" key="1">
    <source>
        <dbReference type="ARBA" id="ARBA00000085"/>
    </source>
</evidence>
<proteinExistence type="predicted"/>
<dbReference type="InterPro" id="IPR011712">
    <property type="entry name" value="Sig_transdc_His_kin_sub3_dim/P"/>
</dbReference>
<dbReference type="EC" id="2.7.13.3" evidence="2"/>
<feature type="transmembrane region" description="Helical" evidence="10">
    <location>
        <begin position="103"/>
        <end position="122"/>
    </location>
</feature>
<keyword evidence="13" id="KW-1185">Reference proteome</keyword>
<accession>A0ABX0TAM4</accession>
<evidence type="ECO:0000256" key="3">
    <source>
        <dbReference type="ARBA" id="ARBA00022553"/>
    </source>
</evidence>
<dbReference type="PANTHER" id="PTHR24421:SF10">
    <property type="entry name" value="NITRATE_NITRITE SENSOR PROTEIN NARQ"/>
    <property type="match status" value="1"/>
</dbReference>
<keyword evidence="10" id="KW-1133">Transmembrane helix</keyword>
<evidence type="ECO:0000256" key="8">
    <source>
        <dbReference type="ARBA" id="ARBA00023012"/>
    </source>
</evidence>
<dbReference type="PANTHER" id="PTHR24421">
    <property type="entry name" value="NITRATE/NITRITE SENSOR PROTEIN NARX-RELATED"/>
    <property type="match status" value="1"/>
</dbReference>